<feature type="region of interest" description="Disordered" evidence="1">
    <location>
        <begin position="67"/>
        <end position="96"/>
    </location>
</feature>
<dbReference type="Proteomes" id="UP001158576">
    <property type="component" value="Chromosome XSR"/>
</dbReference>
<evidence type="ECO:0000313" key="3">
    <source>
        <dbReference type="Proteomes" id="UP001158576"/>
    </source>
</evidence>
<gene>
    <name evidence="2" type="ORF">OKIOD_LOCUS6632</name>
</gene>
<name>A0ABN7SBP3_OIKDI</name>
<proteinExistence type="predicted"/>
<protein>
    <submittedName>
        <fullName evidence="2">Oidioi.mRNA.OKI2018_I69.XSR.g15074.t1.cds</fullName>
    </submittedName>
</protein>
<keyword evidence="3" id="KW-1185">Reference proteome</keyword>
<reference evidence="2 3" key="1">
    <citation type="submission" date="2021-04" db="EMBL/GenBank/DDBJ databases">
        <authorList>
            <person name="Bliznina A."/>
        </authorList>
    </citation>
    <scope>NUCLEOTIDE SEQUENCE [LARGE SCALE GENOMIC DNA]</scope>
</reference>
<evidence type="ECO:0000313" key="2">
    <source>
        <dbReference type="EMBL" id="CAG5097432.1"/>
    </source>
</evidence>
<organism evidence="2 3">
    <name type="scientific">Oikopleura dioica</name>
    <name type="common">Tunicate</name>
    <dbReference type="NCBI Taxonomy" id="34765"/>
    <lineage>
        <taxon>Eukaryota</taxon>
        <taxon>Metazoa</taxon>
        <taxon>Chordata</taxon>
        <taxon>Tunicata</taxon>
        <taxon>Appendicularia</taxon>
        <taxon>Copelata</taxon>
        <taxon>Oikopleuridae</taxon>
        <taxon>Oikopleura</taxon>
    </lineage>
</organism>
<evidence type="ECO:0000256" key="1">
    <source>
        <dbReference type="SAM" id="MobiDB-lite"/>
    </source>
</evidence>
<sequence length="213" mass="23624">MRIAYQIAAVSACFSKINKKEEKSEAVPVVPAPVFTPEGINQPVAPAQQGNYFPTYDSSLPYYNTYQPQGAPSNYPQQKSNQVTQPQSHNYQQPSAQFTVQRANTQRIGFIFVASIKRIDGKNIPGCGGTKCRSSYILEGALMPLDFNDQRCVPYFRDRIDAKNVCNSYAACKGVVQSSSGGNYFELRGGKACPKLKEDPWNKPYGNEYSHGK</sequence>
<dbReference type="EMBL" id="OU015569">
    <property type="protein sequence ID" value="CAG5097432.1"/>
    <property type="molecule type" value="Genomic_DNA"/>
</dbReference>
<accession>A0ABN7SBP3</accession>